<sequence>AMIKGILRIEMPYNIAKAHLDLKTQMSNAANGANVTYSMQHGT</sequence>
<dbReference type="Proteomes" id="UP000789396">
    <property type="component" value="Unassembled WGS sequence"/>
</dbReference>
<protein>
    <submittedName>
        <fullName evidence="1">2446_t:CDS:1</fullName>
    </submittedName>
</protein>
<keyword evidence="2" id="KW-1185">Reference proteome</keyword>
<name>A0A9N9JBY8_9GLOM</name>
<dbReference type="EMBL" id="CAJVPZ010048154">
    <property type="protein sequence ID" value="CAG8773635.1"/>
    <property type="molecule type" value="Genomic_DNA"/>
</dbReference>
<feature type="non-terminal residue" evidence="1">
    <location>
        <position position="1"/>
    </location>
</feature>
<reference evidence="1" key="1">
    <citation type="submission" date="2021-06" db="EMBL/GenBank/DDBJ databases">
        <authorList>
            <person name="Kallberg Y."/>
            <person name="Tangrot J."/>
            <person name="Rosling A."/>
        </authorList>
    </citation>
    <scope>NUCLEOTIDE SEQUENCE</scope>
    <source>
        <strain evidence="1">IN212</strain>
    </source>
</reference>
<evidence type="ECO:0000313" key="2">
    <source>
        <dbReference type="Proteomes" id="UP000789396"/>
    </source>
</evidence>
<dbReference type="AlphaFoldDB" id="A0A9N9JBY8"/>
<dbReference type="OrthoDB" id="2419903at2759"/>
<accession>A0A9N9JBY8</accession>
<organism evidence="1 2">
    <name type="scientific">Racocetra fulgida</name>
    <dbReference type="NCBI Taxonomy" id="60492"/>
    <lineage>
        <taxon>Eukaryota</taxon>
        <taxon>Fungi</taxon>
        <taxon>Fungi incertae sedis</taxon>
        <taxon>Mucoromycota</taxon>
        <taxon>Glomeromycotina</taxon>
        <taxon>Glomeromycetes</taxon>
        <taxon>Diversisporales</taxon>
        <taxon>Gigasporaceae</taxon>
        <taxon>Racocetra</taxon>
    </lineage>
</organism>
<feature type="non-terminal residue" evidence="1">
    <location>
        <position position="43"/>
    </location>
</feature>
<proteinExistence type="predicted"/>
<evidence type="ECO:0000313" key="1">
    <source>
        <dbReference type="EMBL" id="CAG8773635.1"/>
    </source>
</evidence>
<gene>
    <name evidence="1" type="ORF">RFULGI_LOCUS15248</name>
</gene>
<comment type="caution">
    <text evidence="1">The sequence shown here is derived from an EMBL/GenBank/DDBJ whole genome shotgun (WGS) entry which is preliminary data.</text>
</comment>